<dbReference type="Gene3D" id="3.40.640.10">
    <property type="entry name" value="Type I PLP-dependent aspartate aminotransferase-like (Major domain)"/>
    <property type="match status" value="1"/>
</dbReference>
<evidence type="ECO:0000256" key="6">
    <source>
        <dbReference type="SAM" id="MobiDB-lite"/>
    </source>
</evidence>
<protein>
    <submittedName>
        <fullName evidence="8">PLP-dependent transferase</fullName>
    </submittedName>
</protein>
<evidence type="ECO:0000256" key="1">
    <source>
        <dbReference type="ARBA" id="ARBA00001933"/>
    </source>
</evidence>
<dbReference type="Pfam" id="PF00155">
    <property type="entry name" value="Aminotran_1_2"/>
    <property type="match status" value="1"/>
</dbReference>
<dbReference type="EMBL" id="KZ819322">
    <property type="protein sequence ID" value="PWN22878.1"/>
    <property type="molecule type" value="Genomic_DNA"/>
</dbReference>
<evidence type="ECO:0000313" key="9">
    <source>
        <dbReference type="Proteomes" id="UP000245942"/>
    </source>
</evidence>
<dbReference type="PANTHER" id="PTHR42790">
    <property type="entry name" value="AMINOTRANSFERASE"/>
    <property type="match status" value="1"/>
</dbReference>
<dbReference type="InterPro" id="IPR050859">
    <property type="entry name" value="Class-I_PLP-dep_aminotransf"/>
</dbReference>
<evidence type="ECO:0000256" key="4">
    <source>
        <dbReference type="ARBA" id="ARBA00022679"/>
    </source>
</evidence>
<dbReference type="InterPro" id="IPR004839">
    <property type="entry name" value="Aminotransferase_I/II_large"/>
</dbReference>
<dbReference type="PANTHER" id="PTHR42790:SF19">
    <property type="entry name" value="KYNURENINE_ALPHA-AMINOADIPATE AMINOTRANSFERASE, MITOCHONDRIAL"/>
    <property type="match status" value="1"/>
</dbReference>
<evidence type="ECO:0000259" key="7">
    <source>
        <dbReference type="Pfam" id="PF00155"/>
    </source>
</evidence>
<feature type="domain" description="Aminotransferase class I/classII large" evidence="7">
    <location>
        <begin position="90"/>
        <end position="472"/>
    </location>
</feature>
<evidence type="ECO:0000256" key="5">
    <source>
        <dbReference type="ARBA" id="ARBA00022898"/>
    </source>
</evidence>
<keyword evidence="4 8" id="KW-0808">Transferase</keyword>
<accession>A0A316UDB9</accession>
<sequence length="489" mass="53186">MPSTSAASTSQQKLPDYTRFLSAIVKLRPDSPIRALFPAEAIPGMLSLLAGKPNASTFPFESVSLQLKPAPGSSQGEKLVIQGEDLNSALQYGNTSGIPRFNKTLVDIQSSVHRRPIVYSTQTNAAGEEIKVPDWAISLGVGSQDLLSKTLECLLNPGDSVLVEDPVYAGVLPCMVSLQANVVPVASDDQGVTPQRLRQILSQWSTDPATSSKPFPKCLYTTPTGANPSGTSASEERKRQILSVVREFDILLLEDDAYFYLNFQGLGEDAVTRTRQKSYFHLDAEDTSKHASGRVLRFDSFSKILSGGMRLGFMTAHPTFISAVDKTTSSSNLQTPGLTQAVVLSILEHWGLHGFLQHCDRVATFYKERRDVFEGTAQRIIGTNGGKQTAIAKWVTPTAGMFLWLKLRLPPSTEGADDEGDSYPVIFEKAKKAGVLAVPGVAFMAGGKTTCYVRTSFSIVDEADFEEAFRRLRGVVEQAWTERGLSLPA</sequence>
<feature type="compositionally biased region" description="Polar residues" evidence="6">
    <location>
        <begin position="221"/>
        <end position="233"/>
    </location>
</feature>
<evidence type="ECO:0000256" key="2">
    <source>
        <dbReference type="ARBA" id="ARBA00007441"/>
    </source>
</evidence>
<proteinExistence type="inferred from homology"/>
<dbReference type="SUPFAM" id="SSF53383">
    <property type="entry name" value="PLP-dependent transferases"/>
    <property type="match status" value="1"/>
</dbReference>
<evidence type="ECO:0000256" key="3">
    <source>
        <dbReference type="ARBA" id="ARBA00022576"/>
    </source>
</evidence>
<dbReference type="InterPro" id="IPR015424">
    <property type="entry name" value="PyrdxlP-dep_Trfase"/>
</dbReference>
<comment type="cofactor">
    <cofactor evidence="1">
        <name>pyridoxal 5'-phosphate</name>
        <dbReference type="ChEBI" id="CHEBI:597326"/>
    </cofactor>
</comment>
<keyword evidence="9" id="KW-1185">Reference proteome</keyword>
<dbReference type="AlphaFoldDB" id="A0A316UDB9"/>
<dbReference type="InterPro" id="IPR015421">
    <property type="entry name" value="PyrdxlP-dep_Trfase_major"/>
</dbReference>
<evidence type="ECO:0000313" key="8">
    <source>
        <dbReference type="EMBL" id="PWN22878.1"/>
    </source>
</evidence>
<dbReference type="STRING" id="1684307.A0A316UDB9"/>
<dbReference type="Proteomes" id="UP000245942">
    <property type="component" value="Unassembled WGS sequence"/>
</dbReference>
<comment type="similarity">
    <text evidence="2">Belongs to the class-I pyridoxal-phosphate-dependent aminotransferase family.</text>
</comment>
<dbReference type="OrthoDB" id="691673at2759"/>
<keyword evidence="5" id="KW-0663">Pyridoxal phosphate</keyword>
<gene>
    <name evidence="8" type="ORF">BCV69DRAFT_245422</name>
</gene>
<feature type="region of interest" description="Disordered" evidence="6">
    <location>
        <begin position="215"/>
        <end position="234"/>
    </location>
</feature>
<dbReference type="RefSeq" id="XP_025350038.1">
    <property type="nucleotide sequence ID" value="XM_025490152.1"/>
</dbReference>
<dbReference type="CDD" id="cd00609">
    <property type="entry name" value="AAT_like"/>
    <property type="match status" value="1"/>
</dbReference>
<dbReference type="GO" id="GO:0008483">
    <property type="term" value="F:transaminase activity"/>
    <property type="evidence" value="ECO:0007669"/>
    <property type="project" value="UniProtKB-KW"/>
</dbReference>
<keyword evidence="3" id="KW-0032">Aminotransferase</keyword>
<name>A0A316UDB9_9BASI</name>
<dbReference type="GeneID" id="37011886"/>
<organism evidence="8 9">
    <name type="scientific">Pseudomicrostroma glucosiphilum</name>
    <dbReference type="NCBI Taxonomy" id="1684307"/>
    <lineage>
        <taxon>Eukaryota</taxon>
        <taxon>Fungi</taxon>
        <taxon>Dikarya</taxon>
        <taxon>Basidiomycota</taxon>
        <taxon>Ustilaginomycotina</taxon>
        <taxon>Exobasidiomycetes</taxon>
        <taxon>Microstromatales</taxon>
        <taxon>Microstromatales incertae sedis</taxon>
        <taxon>Pseudomicrostroma</taxon>
    </lineage>
</organism>
<dbReference type="GO" id="GO:0030170">
    <property type="term" value="F:pyridoxal phosphate binding"/>
    <property type="evidence" value="ECO:0007669"/>
    <property type="project" value="InterPro"/>
</dbReference>
<reference evidence="8 9" key="1">
    <citation type="journal article" date="2018" name="Mol. Biol. Evol.">
        <title>Broad Genomic Sampling Reveals a Smut Pathogenic Ancestry of the Fungal Clade Ustilaginomycotina.</title>
        <authorList>
            <person name="Kijpornyongpan T."/>
            <person name="Mondo S.J."/>
            <person name="Barry K."/>
            <person name="Sandor L."/>
            <person name="Lee J."/>
            <person name="Lipzen A."/>
            <person name="Pangilinan J."/>
            <person name="LaButti K."/>
            <person name="Hainaut M."/>
            <person name="Henrissat B."/>
            <person name="Grigoriev I.V."/>
            <person name="Spatafora J.W."/>
            <person name="Aime M.C."/>
        </authorList>
    </citation>
    <scope>NUCLEOTIDE SEQUENCE [LARGE SCALE GENOMIC DNA]</scope>
    <source>
        <strain evidence="8 9">MCA 4718</strain>
    </source>
</reference>
<dbReference type="GO" id="GO:1901605">
    <property type="term" value="P:alpha-amino acid metabolic process"/>
    <property type="evidence" value="ECO:0007669"/>
    <property type="project" value="TreeGrafter"/>
</dbReference>